<sequence>MDRLAGHCLRLFCLLLLPLALIGAGVSKKPVIGEIAPDAELTLLDGTKVNLAGMRGDVIVLNFWATWCIPCRTELPTLDTYYQLQKRHGLRVYAVTTEGSVPLFKLRPLFERLKIAPAKKIKGPYAPIGGAVPTNYIIDRSGKVRYAKAGAFTLDTLNQELVPLLREKAPGPIQ</sequence>
<dbReference type="Proteomes" id="UP000229081">
    <property type="component" value="Chromosome"/>
</dbReference>
<dbReference type="GO" id="GO:0016209">
    <property type="term" value="F:antioxidant activity"/>
    <property type="evidence" value="ECO:0007669"/>
    <property type="project" value="InterPro"/>
</dbReference>
<dbReference type="PANTHER" id="PTHR42852">
    <property type="entry name" value="THIOL:DISULFIDE INTERCHANGE PROTEIN DSBE"/>
    <property type="match status" value="1"/>
</dbReference>
<dbReference type="InterPro" id="IPR050553">
    <property type="entry name" value="Thioredoxin_ResA/DsbE_sf"/>
</dbReference>
<keyword evidence="3" id="KW-1185">Reference proteome</keyword>
<dbReference type="InterPro" id="IPR013766">
    <property type="entry name" value="Thioredoxin_domain"/>
</dbReference>
<dbReference type="CDD" id="cd02966">
    <property type="entry name" value="TlpA_like_family"/>
    <property type="match status" value="1"/>
</dbReference>
<feature type="domain" description="Thioredoxin" evidence="1">
    <location>
        <begin position="30"/>
        <end position="167"/>
    </location>
</feature>
<dbReference type="EMBL" id="CP024923">
    <property type="protein sequence ID" value="ATY31291.1"/>
    <property type="molecule type" value="Genomic_DNA"/>
</dbReference>
<evidence type="ECO:0000313" key="3">
    <source>
        <dbReference type="Proteomes" id="UP000229081"/>
    </source>
</evidence>
<evidence type="ECO:0000259" key="1">
    <source>
        <dbReference type="PROSITE" id="PS51352"/>
    </source>
</evidence>
<dbReference type="PANTHER" id="PTHR42852:SF13">
    <property type="entry name" value="PROTEIN DIPZ"/>
    <property type="match status" value="1"/>
</dbReference>
<dbReference type="OrthoDB" id="9799347at2"/>
<dbReference type="PROSITE" id="PS51352">
    <property type="entry name" value="THIOREDOXIN_2"/>
    <property type="match status" value="1"/>
</dbReference>
<proteinExistence type="predicted"/>
<gene>
    <name evidence="2" type="ORF">CVN68_04285</name>
</gene>
<dbReference type="Gene3D" id="3.40.30.10">
    <property type="entry name" value="Glutaredoxin"/>
    <property type="match status" value="1"/>
</dbReference>
<reference evidence="2 3" key="1">
    <citation type="submission" date="2017-11" db="EMBL/GenBank/DDBJ databases">
        <title>Complete genome sequence of Sphingomonas sp. Strain Cra20, a psychrotolerant potential plant growth promoting rhizobacteria.</title>
        <authorList>
            <person name="Luo Y."/>
        </authorList>
    </citation>
    <scope>NUCLEOTIDE SEQUENCE [LARGE SCALE GENOMIC DNA]</scope>
    <source>
        <strain evidence="2 3">Cra20</strain>
    </source>
</reference>
<evidence type="ECO:0000313" key="2">
    <source>
        <dbReference type="EMBL" id="ATY31291.1"/>
    </source>
</evidence>
<dbReference type="Pfam" id="PF00578">
    <property type="entry name" value="AhpC-TSA"/>
    <property type="match status" value="1"/>
</dbReference>
<protein>
    <submittedName>
        <fullName evidence="2">Thiol:disulfide interchange protein</fullName>
    </submittedName>
</protein>
<dbReference type="GO" id="GO:0016491">
    <property type="term" value="F:oxidoreductase activity"/>
    <property type="evidence" value="ECO:0007669"/>
    <property type="project" value="InterPro"/>
</dbReference>
<dbReference type="InterPro" id="IPR000866">
    <property type="entry name" value="AhpC/TSA"/>
</dbReference>
<dbReference type="RefSeq" id="WP_100281102.1">
    <property type="nucleotide sequence ID" value="NZ_CP024923.1"/>
</dbReference>
<dbReference type="KEGG" id="sphc:CVN68_04285"/>
<dbReference type="AlphaFoldDB" id="A0A2K8MJB6"/>
<name>A0A2K8MJB6_9SPHN</name>
<organism evidence="2 3">
    <name type="scientific">Sphingomonas psychrotolerans</name>
    <dbReference type="NCBI Taxonomy" id="1327635"/>
    <lineage>
        <taxon>Bacteria</taxon>
        <taxon>Pseudomonadati</taxon>
        <taxon>Pseudomonadota</taxon>
        <taxon>Alphaproteobacteria</taxon>
        <taxon>Sphingomonadales</taxon>
        <taxon>Sphingomonadaceae</taxon>
        <taxon>Sphingomonas</taxon>
    </lineage>
</organism>
<dbReference type="SUPFAM" id="SSF52833">
    <property type="entry name" value="Thioredoxin-like"/>
    <property type="match status" value="1"/>
</dbReference>
<dbReference type="InterPro" id="IPR036249">
    <property type="entry name" value="Thioredoxin-like_sf"/>
</dbReference>
<accession>A0A2K8MJB6</accession>